<keyword evidence="6" id="KW-0539">Nucleus</keyword>
<feature type="region of interest" description="Disordered" evidence="7">
    <location>
        <begin position="112"/>
        <end position="134"/>
    </location>
</feature>
<evidence type="ECO:0000313" key="10">
    <source>
        <dbReference type="Proteomes" id="UP001161017"/>
    </source>
</evidence>
<dbReference type="GO" id="GO:0000244">
    <property type="term" value="P:spliceosomal tri-snRNP complex assembly"/>
    <property type="evidence" value="ECO:0007669"/>
    <property type="project" value="TreeGrafter"/>
</dbReference>
<dbReference type="InterPro" id="IPR011990">
    <property type="entry name" value="TPR-like_helical_dom_sf"/>
</dbReference>
<dbReference type="PANTHER" id="PTHR11246">
    <property type="entry name" value="PRE-MRNA SPLICING FACTOR"/>
    <property type="match status" value="1"/>
</dbReference>
<sequence>MSGRRDFLNQQAPENYVAGLGRGATGFTTRSDLGPAREGPSEDQIKAALQKRAEQLGAQPSAYGLPEKKDDQENDDEERFQDPENETGLFASGDFTREDDEADQIYQMVDEKMSKRRQTQRETREAQEKADYEAKNPKIQQQFADLKRSLSSLTEEEWAALPEPGDLTRRNKRARTQAHQRFYAVPDSVIAGARDSSQFDTSVQDDGITNGNGANSSDIDGTTTDFRTIGAARNRVLNSRLDRAEQSGTDTSSGTATNVDPKGYLTSLAKSELKGDGVEVGDINRVRDLLASVIKTNPKHAPGFIAAARLEELAGKLVAACKMVEQGCKISPHSEDLWVESIRLQEARTGDKHNAKVVAAEALKANPDSVRLWQSAMSLEIDRNSRKRVARKAIDRLPKSVALWKSLVNEEESPEEAKLLLSRAVEEIPLAVELHLALARLCAGPDAMKVLNKARTLNPSSHEVWLAAVRLQESMGQPLDKIRAVMNRAVKSLANAQAMLKREEWIDESEKLEDDGMVLSATACIQETLSYGLDEDDDDLKKVFNADAQASLTKGKYATARAIYAYTLRLFPQSKSTWLAAIDLEKNHGSRDEMWKLLDKAVEACPDAEQIWQLNAKSRWDAGFPDDARRILAKAFNQLSSSENIFLSAVKLEADANQIEEARQLLATARREAGTDRVWYKSVAFERQYPSKSSTNSSEALQLVIEGLNLYPKQPRLHMQKGQIYQSLNQIPQARQAYNVGTHACPHSVPLYLLLSRLEESQNLTVKARSVLERGLLATKSAAIALEQVKIEFRANNLQQAKNLMAKALQTHGTSGPLWSFNIWHLEPRTQRKPRSLEAIKKVDNDPVLFVTVARVFWGERKTEKAQNWFEKAILLDADLGDTWAWYFKFLGQYGTEEKKREVLEKCKANEPRHGELWQGVVKDPRNAGMGVEEVLGKVVGMLE</sequence>
<dbReference type="Pfam" id="PF06424">
    <property type="entry name" value="PRP1_N"/>
    <property type="match status" value="1"/>
</dbReference>
<keyword evidence="10" id="KW-1185">Reference proteome</keyword>
<comment type="subcellular location">
    <subcellularLocation>
        <location evidence="1">Nucleus</location>
    </subcellularLocation>
</comment>
<dbReference type="GO" id="GO:0071013">
    <property type="term" value="C:catalytic step 2 spliceosome"/>
    <property type="evidence" value="ECO:0007669"/>
    <property type="project" value="TreeGrafter"/>
</dbReference>
<evidence type="ECO:0000256" key="3">
    <source>
        <dbReference type="ARBA" id="ARBA00022664"/>
    </source>
</evidence>
<dbReference type="PANTHER" id="PTHR11246:SF1">
    <property type="entry name" value="PRE-MRNA-PROCESSING FACTOR 6"/>
    <property type="match status" value="1"/>
</dbReference>
<evidence type="ECO:0000256" key="2">
    <source>
        <dbReference type="ARBA" id="ARBA00011524"/>
    </source>
</evidence>
<dbReference type="InterPro" id="IPR003107">
    <property type="entry name" value="HAT"/>
</dbReference>
<accession>A0AA43QNZ3</accession>
<keyword evidence="5" id="KW-0508">mRNA splicing</keyword>
<dbReference type="GO" id="GO:0046540">
    <property type="term" value="C:U4/U6 x U5 tri-snRNP complex"/>
    <property type="evidence" value="ECO:0007669"/>
    <property type="project" value="TreeGrafter"/>
</dbReference>
<keyword evidence="3" id="KW-0507">mRNA processing</keyword>
<dbReference type="SMART" id="SM00386">
    <property type="entry name" value="HAT"/>
    <property type="match status" value="11"/>
</dbReference>
<reference evidence="9" key="1">
    <citation type="journal article" date="2023" name="Genome Biol. Evol.">
        <title>First Whole Genome Sequence and Flow Cytometry Genome Size Data for the Lichen-Forming Fungus Ramalina farinacea (Ascomycota).</title>
        <authorList>
            <person name="Llewellyn T."/>
            <person name="Mian S."/>
            <person name="Hill R."/>
            <person name="Leitch I.J."/>
            <person name="Gaya E."/>
        </authorList>
    </citation>
    <scope>NUCLEOTIDE SEQUENCE</scope>
    <source>
        <strain evidence="9">LIQ254RAFAR</strain>
    </source>
</reference>
<comment type="caution">
    <text evidence="9">The sequence shown here is derived from an EMBL/GenBank/DDBJ whole genome shotgun (WGS) entry which is preliminary data.</text>
</comment>
<name>A0AA43QNZ3_9LECA</name>
<gene>
    <name evidence="9" type="primary">prp1</name>
    <name evidence="9" type="ORF">OHK93_001154</name>
</gene>
<evidence type="ECO:0000256" key="6">
    <source>
        <dbReference type="ARBA" id="ARBA00023242"/>
    </source>
</evidence>
<dbReference type="FunFam" id="1.25.40.10:FF:000256">
    <property type="entry name" value="Probable pre-mRNA splicing factor prp1"/>
    <property type="match status" value="1"/>
</dbReference>
<dbReference type="AlphaFoldDB" id="A0AA43QNZ3"/>
<keyword evidence="4" id="KW-0677">Repeat</keyword>
<evidence type="ECO:0000256" key="4">
    <source>
        <dbReference type="ARBA" id="ARBA00022737"/>
    </source>
</evidence>
<feature type="region of interest" description="Disordered" evidence="7">
    <location>
        <begin position="237"/>
        <end position="262"/>
    </location>
</feature>
<dbReference type="SUPFAM" id="SSF48452">
    <property type="entry name" value="TPR-like"/>
    <property type="match status" value="3"/>
</dbReference>
<organism evidence="9 10">
    <name type="scientific">Ramalina farinacea</name>
    <dbReference type="NCBI Taxonomy" id="258253"/>
    <lineage>
        <taxon>Eukaryota</taxon>
        <taxon>Fungi</taxon>
        <taxon>Dikarya</taxon>
        <taxon>Ascomycota</taxon>
        <taxon>Pezizomycotina</taxon>
        <taxon>Lecanoromycetes</taxon>
        <taxon>OSLEUM clade</taxon>
        <taxon>Lecanoromycetidae</taxon>
        <taxon>Lecanorales</taxon>
        <taxon>Lecanorineae</taxon>
        <taxon>Ramalinaceae</taxon>
        <taxon>Ramalina</taxon>
    </lineage>
</organism>
<dbReference type="InterPro" id="IPR045075">
    <property type="entry name" value="Syf1-like"/>
</dbReference>
<evidence type="ECO:0000256" key="5">
    <source>
        <dbReference type="ARBA" id="ARBA00023187"/>
    </source>
</evidence>
<feature type="compositionally biased region" description="Polar residues" evidence="7">
    <location>
        <begin position="246"/>
        <end position="258"/>
    </location>
</feature>
<feature type="domain" description="PRP1 splicing factor N-terminal" evidence="8">
    <location>
        <begin position="12"/>
        <end position="170"/>
    </location>
</feature>
<dbReference type="EMBL" id="JAPUFD010000010">
    <property type="protein sequence ID" value="MDI1489955.1"/>
    <property type="molecule type" value="Genomic_DNA"/>
</dbReference>
<dbReference type="Gene3D" id="1.25.40.10">
    <property type="entry name" value="Tetratricopeptide repeat domain"/>
    <property type="match status" value="3"/>
</dbReference>
<dbReference type="FunFam" id="1.25.40.10:FF:001164">
    <property type="entry name" value="mRNA splicing factor (Prp1/Zer1), putative (AFU_orthologue AFUA_2G06070)"/>
    <property type="match status" value="1"/>
</dbReference>
<proteinExistence type="predicted"/>
<evidence type="ECO:0000313" key="9">
    <source>
        <dbReference type="EMBL" id="MDI1489955.1"/>
    </source>
</evidence>
<comment type="subunit">
    <text evidence="2">Associated with the spliceosome.</text>
</comment>
<evidence type="ECO:0000256" key="1">
    <source>
        <dbReference type="ARBA" id="ARBA00004123"/>
    </source>
</evidence>
<dbReference type="Proteomes" id="UP001161017">
    <property type="component" value="Unassembled WGS sequence"/>
</dbReference>
<evidence type="ECO:0000256" key="7">
    <source>
        <dbReference type="SAM" id="MobiDB-lite"/>
    </source>
</evidence>
<feature type="region of interest" description="Disordered" evidence="7">
    <location>
        <begin position="1"/>
        <end position="99"/>
    </location>
</feature>
<dbReference type="InterPro" id="IPR010491">
    <property type="entry name" value="PRP1_N"/>
</dbReference>
<evidence type="ECO:0000259" key="8">
    <source>
        <dbReference type="Pfam" id="PF06424"/>
    </source>
</evidence>
<protein>
    <submittedName>
        <fullName evidence="9">U4/U6 x U5 tri-snRNP complex subunit Prp1</fullName>
    </submittedName>
</protein>
<feature type="region of interest" description="Disordered" evidence="7">
    <location>
        <begin position="202"/>
        <end position="223"/>
    </location>
</feature>
<feature type="compositionally biased region" description="Acidic residues" evidence="7">
    <location>
        <begin position="72"/>
        <end position="85"/>
    </location>
</feature>